<keyword evidence="1" id="KW-0805">Transcription regulation</keyword>
<proteinExistence type="predicted"/>
<accession>A0AAY5K2Q1</accession>
<keyword evidence="7" id="KW-1185">Reference proteome</keyword>
<feature type="compositionally biased region" description="Low complexity" evidence="5">
    <location>
        <begin position="1059"/>
        <end position="1080"/>
    </location>
</feature>
<name>A0AAY5K2Q1_ESOLU</name>
<dbReference type="Pfam" id="PF15090">
    <property type="entry name" value="DUF4553"/>
    <property type="match status" value="1"/>
</dbReference>
<feature type="region of interest" description="Disordered" evidence="5">
    <location>
        <begin position="840"/>
        <end position="960"/>
    </location>
</feature>
<dbReference type="PANTHER" id="PTHR21545:SF10">
    <property type="entry name" value="LIGAND-DEPENDENT NUCLEAR RECEPTOR COREPRESSOR-LIKE PROTEIN"/>
    <property type="match status" value="1"/>
</dbReference>
<feature type="region of interest" description="Disordered" evidence="5">
    <location>
        <begin position="1804"/>
        <end position="1824"/>
    </location>
</feature>
<keyword evidence="2" id="KW-0238">DNA-binding</keyword>
<dbReference type="GO" id="GO:0006357">
    <property type="term" value="P:regulation of transcription by RNA polymerase II"/>
    <property type="evidence" value="ECO:0007669"/>
    <property type="project" value="TreeGrafter"/>
</dbReference>
<feature type="compositionally biased region" description="Basic and acidic residues" evidence="5">
    <location>
        <begin position="387"/>
        <end position="399"/>
    </location>
</feature>
<reference evidence="6" key="2">
    <citation type="submission" date="2025-08" db="UniProtKB">
        <authorList>
            <consortium name="Ensembl"/>
        </authorList>
    </citation>
    <scope>IDENTIFICATION</scope>
</reference>
<reference evidence="6" key="3">
    <citation type="submission" date="2025-09" db="UniProtKB">
        <authorList>
            <consortium name="Ensembl"/>
        </authorList>
    </citation>
    <scope>IDENTIFICATION</scope>
</reference>
<evidence type="ECO:0000256" key="5">
    <source>
        <dbReference type="SAM" id="MobiDB-lite"/>
    </source>
</evidence>
<feature type="compositionally biased region" description="Polar residues" evidence="5">
    <location>
        <begin position="917"/>
        <end position="927"/>
    </location>
</feature>
<evidence type="ECO:0000256" key="4">
    <source>
        <dbReference type="ARBA" id="ARBA00023242"/>
    </source>
</evidence>
<organism evidence="6 7">
    <name type="scientific">Esox lucius</name>
    <name type="common">Northern pike</name>
    <dbReference type="NCBI Taxonomy" id="8010"/>
    <lineage>
        <taxon>Eukaryota</taxon>
        <taxon>Metazoa</taxon>
        <taxon>Chordata</taxon>
        <taxon>Craniata</taxon>
        <taxon>Vertebrata</taxon>
        <taxon>Euteleostomi</taxon>
        <taxon>Actinopterygii</taxon>
        <taxon>Neopterygii</taxon>
        <taxon>Teleostei</taxon>
        <taxon>Protacanthopterygii</taxon>
        <taxon>Esociformes</taxon>
        <taxon>Esocidae</taxon>
        <taxon>Esox</taxon>
    </lineage>
</organism>
<evidence type="ECO:0000256" key="1">
    <source>
        <dbReference type="ARBA" id="ARBA00023015"/>
    </source>
</evidence>
<keyword evidence="3" id="KW-0804">Transcription</keyword>
<feature type="compositionally biased region" description="Basic and acidic residues" evidence="5">
    <location>
        <begin position="738"/>
        <end position="773"/>
    </location>
</feature>
<keyword evidence="4" id="KW-0539">Nucleus</keyword>
<sequence length="1895" mass="210426">MFSSLVAMAAQCRSSKCSVERKGLRRELDSWRNKLIHCVGFESILEGVYGPFLLRDLNTFNDCEPEEMDDWSLEATCSFCNLLISAPPLSESSLSAHRFLHSVFQEKELEVSGDANIPQVAQELMRRMVTQFAIEYASKTHLTTSSTTGSQRSDLETPLDLTVTRNQENQEEPGIEKSTILHGTKTMWRGSALQAVLSSYCPVHRALFQRVLRFAHQQHHLSLAYRDAHRRSVLPPDPLCCHLVAKQLDDATSPHPPAFPFTECQSRGATGAPCGVSGCCCVQRCRLPAVCFCLNSLHCLSCQSLGRVSTAVCPSMASSLCPLTSVCCSHPNPRLCATSCCPEHTSLALLTNTTPGGGRECPVLKRERSRSPSPPPLSPIPSDMQQEEDRPPCLQHHQEEEDEEEEECTSDTAGEGQLEEGGSSIGLQDLVERFSEKLKTIRPHEKDPSLNSALVNHNLEKANQSVAESQTDTHLSEIITTVLRTGSGNDYSLNDMLHRHDKNENQSPQTRSRRRQEARAAMKTSPDQPSTRRHTVLVKRDLARLDESLGRKRLAPGRSNSRTATPPSEPNPVSAELTSVTEEEAKGEVAEREAVVEVAEREAVVEVVEEKVDGVVVKEGASEEAKGEEEARRVSREEAETVRVTEDREVKEEMKEELPIKSSDTSVTHLNGWDMSCQDSSWSALPVRRRGKRRETEEEERRETLPFSHYTSNVSDRIIPPQPSGRARRSRPPAQPGESRDVGNSREAENRPSEEGGSRSVEEVGRLREEAGRSRRRKIIPPQRFSSYVTEPRKMYFAACFSESIFSAQRTPKDLVLPQTMPTTSHTASTSDTANKLATTNTNESLLGSSPEVVSREKGRHCRPTARGQSSHSQSQKRGQVSAITAASSKNRRDVMECAARPYGRLRSSPVKPSGPDSHSQPESHQAASRPEGEVHTEQPSEPRLRHKCTSPEPRSRCQPQYTSPIKLMFVSAVVGEDGVRYTLKAAASGARWQGETFDPCEESSWAGTPEKSLEKAYSPHENCTPKTSPKSSSVKSSTNCPPSNCTSKSNNSPKIDSPLKTTGPPKTKSPFKTKSPPKTNASHKTNSPLKKKSPLKTRSPLKDGLSSSPRPCVSRGEGGSPPKNSPGSLNGDAPPLFHETTPPKRRPGRPKKLGPQLEKKAKRPIGRPPKQRDVDQSGGSRKGGQDLVGGSGCSSEDWIGLARPGCEETNPPNRNLKITVVYGRSRRTQRTVSEEAVRLLATRQQGDSPPATIQEPMEDLILPVKERKFNSHAPHTSRSNIKYQKLKCASAMRRPGRPAKVKISGISVTVTTVSPRQRKIHMNRTDGARKSIETLRRRKALLSETQLSKEPVTIKSKDPEVKPQDQTHPPLAVRHSVRVRKPSVYLLHSVATSSSRSRSHSTALLRRSRQLLLNKASSEGCQRRKLEEAAAQEGRHTLGPKVLPSGREDGSEGRGVLCEDLKQVAEVSVESIFLPSDSEALRWWPVSSDQDSLKEELARRIKLMSHSWVSTTVPHTTRSGSSQFAKQRLNGCISSWMPSEGSAVRLLFDRCCSVERLASWFMQTTETQSLGIVKKASSRNPYELLHYPCAASRGSVCPSPQAERLRKHVKKFAKAVPKSPAQLRLAQKSFRHGKLNAKRRLFTPRLMPGPPHHRAPWRTGRALGAYITTLLRVKDKFLPRSARMNRANQLQYSQAVWRRRRQVAAAGSLLGQVRPSAQTRTELTGPPVHHHHPPALTSPAPLTDQQVGAIKQQRLRSKAWSPERLQECRVFLKKINSPDTESIAEEEWGVCTVKLDETYCPDGTRQEEEDQAGKMGRRKKRRTRKVLLEDSGCFEQQETVIQEQDRAGNRRGKRKSPGNTTSQSSPPPKVIRQSRGRGLTGPRWQDFILGNYYF</sequence>
<evidence type="ECO:0000313" key="6">
    <source>
        <dbReference type="Ensembl" id="ENSELUP00000082455.1"/>
    </source>
</evidence>
<dbReference type="Proteomes" id="UP000265140">
    <property type="component" value="Chromosome 25"/>
</dbReference>
<feature type="compositionally biased region" description="Basic and acidic residues" evidence="5">
    <location>
        <begin position="538"/>
        <end position="550"/>
    </location>
</feature>
<dbReference type="GeneTree" id="ENSGT00940000162414"/>
<feature type="region of interest" description="Disordered" evidence="5">
    <location>
        <begin position="991"/>
        <end position="1194"/>
    </location>
</feature>
<feature type="compositionally biased region" description="Polar residues" evidence="5">
    <location>
        <begin position="1045"/>
        <end position="1055"/>
    </location>
</feature>
<feature type="region of interest" description="Disordered" evidence="5">
    <location>
        <begin position="1429"/>
        <end position="1454"/>
    </location>
</feature>
<feature type="region of interest" description="Disordered" evidence="5">
    <location>
        <begin position="1714"/>
        <end position="1735"/>
    </location>
</feature>
<feature type="region of interest" description="Disordered" evidence="5">
    <location>
        <begin position="621"/>
        <end position="775"/>
    </location>
</feature>
<feature type="compositionally biased region" description="Low complexity" evidence="5">
    <location>
        <begin position="1023"/>
        <end position="1044"/>
    </location>
</feature>
<reference evidence="6 7" key="1">
    <citation type="submission" date="2020-02" db="EMBL/GenBank/DDBJ databases">
        <title>Esox lucius (northern pike) genome, fEsoLuc1, primary haplotype.</title>
        <authorList>
            <person name="Myers G."/>
            <person name="Karagic N."/>
            <person name="Meyer A."/>
            <person name="Pippel M."/>
            <person name="Reichard M."/>
            <person name="Winkler S."/>
            <person name="Tracey A."/>
            <person name="Sims Y."/>
            <person name="Howe K."/>
            <person name="Rhie A."/>
            <person name="Formenti G."/>
            <person name="Durbin R."/>
            <person name="Fedrigo O."/>
            <person name="Jarvis E.D."/>
        </authorList>
    </citation>
    <scope>NUCLEOTIDE SEQUENCE [LARGE SCALE GENOMIC DNA]</scope>
</reference>
<evidence type="ECO:0000256" key="2">
    <source>
        <dbReference type="ARBA" id="ARBA00023125"/>
    </source>
</evidence>
<dbReference type="GO" id="GO:0003677">
    <property type="term" value="F:DNA binding"/>
    <property type="evidence" value="ECO:0007669"/>
    <property type="project" value="UniProtKB-KW"/>
</dbReference>
<feature type="compositionally biased region" description="Basic and acidic residues" evidence="5">
    <location>
        <begin position="621"/>
        <end position="659"/>
    </location>
</feature>
<feature type="region of interest" description="Disordered" evidence="5">
    <location>
        <begin position="1839"/>
        <end position="1880"/>
    </location>
</feature>
<dbReference type="GO" id="GO:0005634">
    <property type="term" value="C:nucleus"/>
    <property type="evidence" value="ECO:0007669"/>
    <property type="project" value="TreeGrafter"/>
</dbReference>
<dbReference type="PANTHER" id="PTHR21545">
    <property type="entry name" value="TRANSCRIPTION FACTOR MLR1/2"/>
    <property type="match status" value="1"/>
</dbReference>
<feature type="compositionally biased region" description="Basic and acidic residues" evidence="5">
    <location>
        <begin position="694"/>
        <end position="704"/>
    </location>
</feature>
<feature type="region of interest" description="Disordered" evidence="5">
    <location>
        <begin position="358"/>
        <end position="427"/>
    </location>
</feature>
<dbReference type="Ensembl" id="ENSELUT00000010648.3">
    <property type="protein sequence ID" value="ENSELUP00000082455.1"/>
    <property type="gene ID" value="ENSELUG00000006467.3"/>
</dbReference>
<evidence type="ECO:0000313" key="7">
    <source>
        <dbReference type="Proteomes" id="UP000265140"/>
    </source>
</evidence>
<dbReference type="InterPro" id="IPR028104">
    <property type="entry name" value="DUF4553"/>
</dbReference>
<feature type="compositionally biased region" description="Acidic residues" evidence="5">
    <location>
        <begin position="400"/>
        <end position="409"/>
    </location>
</feature>
<evidence type="ECO:0000256" key="3">
    <source>
        <dbReference type="ARBA" id="ARBA00023163"/>
    </source>
</evidence>
<feature type="compositionally biased region" description="Gly residues" evidence="5">
    <location>
        <begin position="1181"/>
        <end position="1193"/>
    </location>
</feature>
<feature type="compositionally biased region" description="Polar residues" evidence="5">
    <location>
        <begin position="867"/>
        <end position="889"/>
    </location>
</feature>
<feature type="region of interest" description="Disordered" evidence="5">
    <location>
        <begin position="486"/>
        <end position="588"/>
    </location>
</feature>
<feature type="compositionally biased region" description="Basic residues" evidence="5">
    <location>
        <begin position="1144"/>
        <end position="1153"/>
    </location>
</feature>
<protein>
    <submittedName>
        <fullName evidence="6">Ligand dependent nuclear receptor corepressor-like</fullName>
    </submittedName>
</protein>
<feature type="compositionally biased region" description="Basic and acidic residues" evidence="5">
    <location>
        <begin position="931"/>
        <end position="944"/>
    </location>
</feature>